<evidence type="ECO:0000313" key="2">
    <source>
        <dbReference type="Proteomes" id="UP000284908"/>
    </source>
</evidence>
<proteinExistence type="predicted"/>
<protein>
    <submittedName>
        <fullName evidence="1">Uncharacterized protein</fullName>
    </submittedName>
</protein>
<dbReference type="EMBL" id="RAHH01000009">
    <property type="protein sequence ID" value="RJT44832.1"/>
    <property type="molecule type" value="Genomic_DNA"/>
</dbReference>
<accession>A0A419NAN7</accession>
<evidence type="ECO:0000313" key="1">
    <source>
        <dbReference type="EMBL" id="RJT44832.1"/>
    </source>
</evidence>
<organism evidence="1 2">
    <name type="scientific">Rahnella woolbedingensis</name>
    <dbReference type="NCBI Taxonomy" id="1510574"/>
    <lineage>
        <taxon>Bacteria</taxon>
        <taxon>Pseudomonadati</taxon>
        <taxon>Pseudomonadota</taxon>
        <taxon>Gammaproteobacteria</taxon>
        <taxon>Enterobacterales</taxon>
        <taxon>Yersiniaceae</taxon>
        <taxon>Rahnella</taxon>
    </lineage>
</organism>
<gene>
    <name evidence="1" type="ORF">D6C13_09405</name>
</gene>
<keyword evidence="2" id="KW-1185">Reference proteome</keyword>
<reference evidence="1 2" key="1">
    <citation type="submission" date="2018-09" db="EMBL/GenBank/DDBJ databases">
        <authorList>
            <person name="Le Fleche-Mateos A."/>
        </authorList>
    </citation>
    <scope>NUCLEOTIDE SEQUENCE [LARGE SCALE GENOMIC DNA]</scope>
    <source>
        <strain evidence="1 2">DSM 27399</strain>
    </source>
</reference>
<sequence length="64" mass="7501">MRELYAQNHFVKSRLFLEYNSVFTNHSILPFFTELLKKIIKKSPEREPLPGIFSGFQPLKSATD</sequence>
<dbReference type="Proteomes" id="UP000284908">
    <property type="component" value="Unassembled WGS sequence"/>
</dbReference>
<comment type="caution">
    <text evidence="1">The sequence shown here is derived from an EMBL/GenBank/DDBJ whole genome shotgun (WGS) entry which is preliminary data.</text>
</comment>
<dbReference type="AlphaFoldDB" id="A0A419NAN7"/>
<name>A0A419NAN7_9GAMM</name>